<keyword evidence="10" id="KW-1185">Reference proteome</keyword>
<keyword evidence="1" id="KW-0493">Microtubule</keyword>
<dbReference type="Gene3D" id="3.40.850.10">
    <property type="entry name" value="Kinesin motor domain"/>
    <property type="match status" value="1"/>
</dbReference>
<evidence type="ECO:0000256" key="3">
    <source>
        <dbReference type="ARBA" id="ARBA00022840"/>
    </source>
</evidence>
<comment type="caution">
    <text evidence="9">The sequence shown here is derived from an EMBL/GenBank/DDBJ whole genome shotgun (WGS) entry which is preliminary data.</text>
</comment>
<dbReference type="Proteomes" id="UP000723463">
    <property type="component" value="Unassembled WGS sequence"/>
</dbReference>
<feature type="compositionally biased region" description="Low complexity" evidence="7">
    <location>
        <begin position="159"/>
        <end position="184"/>
    </location>
</feature>
<dbReference type="GO" id="GO:0007018">
    <property type="term" value="P:microtubule-based movement"/>
    <property type="evidence" value="ECO:0007669"/>
    <property type="project" value="InterPro"/>
</dbReference>
<evidence type="ECO:0000256" key="5">
    <source>
        <dbReference type="PROSITE-ProRule" id="PRU00283"/>
    </source>
</evidence>
<dbReference type="PROSITE" id="PS50067">
    <property type="entry name" value="KINESIN_MOTOR_2"/>
    <property type="match status" value="1"/>
</dbReference>
<protein>
    <submittedName>
        <fullName evidence="9">Kinesin-like nuclear fusion protein</fullName>
    </submittedName>
</protein>
<dbReference type="PRINTS" id="PR00380">
    <property type="entry name" value="KINESINHEAVY"/>
</dbReference>
<feature type="compositionally biased region" description="Low complexity" evidence="7">
    <location>
        <begin position="103"/>
        <end position="144"/>
    </location>
</feature>
<dbReference type="GO" id="GO:0005874">
    <property type="term" value="C:microtubule"/>
    <property type="evidence" value="ECO:0007669"/>
    <property type="project" value="UniProtKB-KW"/>
</dbReference>
<dbReference type="SUPFAM" id="SSF52540">
    <property type="entry name" value="P-loop containing nucleoside triphosphate hydrolases"/>
    <property type="match status" value="1"/>
</dbReference>
<dbReference type="Pfam" id="PF00225">
    <property type="entry name" value="Kinesin"/>
    <property type="match status" value="1"/>
</dbReference>
<dbReference type="InterPro" id="IPR036961">
    <property type="entry name" value="Kinesin_motor_dom_sf"/>
</dbReference>
<dbReference type="SMART" id="SM00129">
    <property type="entry name" value="KISc"/>
    <property type="match status" value="1"/>
</dbReference>
<dbReference type="InterPro" id="IPR027417">
    <property type="entry name" value="P-loop_NTPase"/>
</dbReference>
<organism evidence="9 10">
    <name type="scientific">Mortierella hygrophila</name>
    <dbReference type="NCBI Taxonomy" id="979708"/>
    <lineage>
        <taxon>Eukaryota</taxon>
        <taxon>Fungi</taxon>
        <taxon>Fungi incertae sedis</taxon>
        <taxon>Mucoromycota</taxon>
        <taxon>Mortierellomycotina</taxon>
        <taxon>Mortierellomycetes</taxon>
        <taxon>Mortierellales</taxon>
        <taxon>Mortierellaceae</taxon>
        <taxon>Mortierella</taxon>
    </lineage>
</organism>
<comment type="similarity">
    <text evidence="5">Belongs to the TRAFAC class myosin-kinesin ATPase superfamily. Kinesin family.</text>
</comment>
<name>A0A9P6F0V6_9FUNG</name>
<keyword evidence="2 5" id="KW-0547">Nucleotide-binding</keyword>
<dbReference type="GO" id="GO:0005524">
    <property type="term" value="F:ATP binding"/>
    <property type="evidence" value="ECO:0007669"/>
    <property type="project" value="UniProtKB-UniRule"/>
</dbReference>
<feature type="region of interest" description="Disordered" evidence="7">
    <location>
        <begin position="92"/>
        <end position="250"/>
    </location>
</feature>
<dbReference type="InterPro" id="IPR027640">
    <property type="entry name" value="Kinesin-like_fam"/>
</dbReference>
<feature type="binding site" evidence="5">
    <location>
        <begin position="567"/>
        <end position="574"/>
    </location>
    <ligand>
        <name>ATP</name>
        <dbReference type="ChEBI" id="CHEBI:30616"/>
    </ligand>
</feature>
<dbReference type="GO" id="GO:0003777">
    <property type="term" value="F:microtubule motor activity"/>
    <property type="evidence" value="ECO:0007669"/>
    <property type="project" value="InterPro"/>
</dbReference>
<evidence type="ECO:0000259" key="8">
    <source>
        <dbReference type="PROSITE" id="PS50067"/>
    </source>
</evidence>
<evidence type="ECO:0000313" key="10">
    <source>
        <dbReference type="Proteomes" id="UP000723463"/>
    </source>
</evidence>
<keyword evidence="4 5" id="KW-0505">Motor protein</keyword>
<accession>A0A9P6F0V6</accession>
<dbReference type="AlphaFoldDB" id="A0A9P6F0V6"/>
<evidence type="ECO:0000256" key="6">
    <source>
        <dbReference type="SAM" id="Coils"/>
    </source>
</evidence>
<evidence type="ECO:0000256" key="2">
    <source>
        <dbReference type="ARBA" id="ARBA00022741"/>
    </source>
</evidence>
<dbReference type="EMBL" id="JAAAXW010000250">
    <property type="protein sequence ID" value="KAF9539346.1"/>
    <property type="molecule type" value="Genomic_DNA"/>
</dbReference>
<feature type="compositionally biased region" description="Low complexity" evidence="7">
    <location>
        <begin position="226"/>
        <end position="240"/>
    </location>
</feature>
<evidence type="ECO:0000256" key="4">
    <source>
        <dbReference type="ARBA" id="ARBA00023175"/>
    </source>
</evidence>
<feature type="compositionally biased region" description="Low complexity" evidence="7">
    <location>
        <begin position="207"/>
        <end position="218"/>
    </location>
</feature>
<dbReference type="InterPro" id="IPR001752">
    <property type="entry name" value="Kinesin_motor_dom"/>
</dbReference>
<keyword evidence="3 5" id="KW-0067">ATP-binding</keyword>
<dbReference type="PANTHER" id="PTHR47972">
    <property type="entry name" value="KINESIN-LIKE PROTEIN KLP-3"/>
    <property type="match status" value="1"/>
</dbReference>
<gene>
    <name evidence="9" type="primary">KAR3_2</name>
    <name evidence="9" type="ORF">EC957_005536</name>
</gene>
<dbReference type="PANTHER" id="PTHR47972:SF45">
    <property type="entry name" value="PROTEIN CLARET SEGREGATIONAL"/>
    <property type="match status" value="1"/>
</dbReference>
<proteinExistence type="inferred from homology"/>
<evidence type="ECO:0000256" key="7">
    <source>
        <dbReference type="SAM" id="MobiDB-lite"/>
    </source>
</evidence>
<feature type="coiled-coil region" evidence="6">
    <location>
        <begin position="383"/>
        <end position="466"/>
    </location>
</feature>
<sequence>MEQLNRSLSKLKPPSTIVRSNSSSALSTALAVAAAVMNENENYSATTFFGNRSISTATGTGTGIGLNNELKKDHTLTLEMLEPLPPKTVAGVKRKAEDDARARPSNAAAIAPSTRPATNTRGITATTTGAARKPAAGAQRQLQQRPPPAKPAGRTPLQTQTRPPGRATPTARPTTTARAPLTSTKATPISAAGRTTRVTASTAPGGSRPRTAPAAKPRTQPPQPAPTRATTRSRSTTPASGAPVTQLKGAGKGVAVPAGIELPAKKKRAAWDTKGRLEDMEELTGALHQMLNKSTGNITEMTQTLETNANKIEELESFRLGLESKVVGKEIENNDMLQKMSTVEQEIFMLNRKHLDNMKALQSQQAMEVEQEKSTETRLQQERDMVESNLRTANNHLEQQVQESANLRATISTQSSNCLSFETDNRALKLKIERKEDTIARRETSIEELERKLRDSETQVRKRQQKVKDEESGRRKLYGTIMDLKGHVRVFCRVRPHSPSDGMVTSIDYPDLEGREIVLATAKEPKYPFTFDRVFAAASTQGDLFEEVSQLLPSVLSGGSACVLAYGSTQTGKSYTLEGPSGSTEESMGLIPRSILQIYEAIRAPESNDWRYTLESRQIGIYNETIYDLQVPEGSSTSKVHEVQSAPGGGTATVTGINMTELNSAVMIGSLLRIAQRRQAEIKTSLKDNYHGGHSVFTIRVTGVNSGTGKTTEGFLNFVDLIASDSHLETTNVESSSSKDSDKTLVGGGVDQSLKCLADVFLALSSKDSQVPYRGSKLEH</sequence>
<evidence type="ECO:0000313" key="9">
    <source>
        <dbReference type="EMBL" id="KAF9539346.1"/>
    </source>
</evidence>
<reference evidence="9" key="1">
    <citation type="journal article" date="2020" name="Fungal Divers.">
        <title>Resolving the Mortierellaceae phylogeny through synthesis of multi-gene phylogenetics and phylogenomics.</title>
        <authorList>
            <person name="Vandepol N."/>
            <person name="Liber J."/>
            <person name="Desiro A."/>
            <person name="Na H."/>
            <person name="Kennedy M."/>
            <person name="Barry K."/>
            <person name="Grigoriev I.V."/>
            <person name="Miller A.N."/>
            <person name="O'Donnell K."/>
            <person name="Stajich J.E."/>
            <person name="Bonito G."/>
        </authorList>
    </citation>
    <scope>NUCLEOTIDE SEQUENCE</scope>
    <source>
        <strain evidence="9">NRRL 2591</strain>
    </source>
</reference>
<keyword evidence="6" id="KW-0175">Coiled coil</keyword>
<dbReference type="GO" id="GO:0008017">
    <property type="term" value="F:microtubule binding"/>
    <property type="evidence" value="ECO:0007669"/>
    <property type="project" value="InterPro"/>
</dbReference>
<feature type="domain" description="Kinesin motor" evidence="8">
    <location>
        <begin position="487"/>
        <end position="780"/>
    </location>
</feature>
<evidence type="ECO:0000256" key="1">
    <source>
        <dbReference type="ARBA" id="ARBA00022701"/>
    </source>
</evidence>